<evidence type="ECO:0000313" key="8">
    <source>
        <dbReference type="Proteomes" id="UP001632038"/>
    </source>
</evidence>
<evidence type="ECO:0000256" key="4">
    <source>
        <dbReference type="ARBA" id="ARBA00023242"/>
    </source>
</evidence>
<keyword evidence="8" id="KW-1185">Reference proteome</keyword>
<dbReference type="PANTHER" id="PTHR46807:SF8">
    <property type="entry name" value="TRANSCRIPTION FACTOR PIF1-LIKE ISOFORM X2"/>
    <property type="match status" value="1"/>
</dbReference>
<feature type="compositionally biased region" description="Basic and acidic residues" evidence="5">
    <location>
        <begin position="240"/>
        <end position="277"/>
    </location>
</feature>
<reference evidence="8" key="1">
    <citation type="journal article" date="2024" name="IScience">
        <title>Strigolactones Initiate the Formation of Haustorium-like Structures in Castilleja.</title>
        <authorList>
            <person name="Buerger M."/>
            <person name="Peterson D."/>
            <person name="Chory J."/>
        </authorList>
    </citation>
    <scope>NUCLEOTIDE SEQUENCE [LARGE SCALE GENOMIC DNA]</scope>
</reference>
<dbReference type="Gene3D" id="4.10.280.10">
    <property type="entry name" value="Helix-loop-helix DNA-binding domain"/>
    <property type="match status" value="1"/>
</dbReference>
<dbReference type="AlphaFoldDB" id="A0ABD3BTE9"/>
<dbReference type="Proteomes" id="UP001632038">
    <property type="component" value="Unassembled WGS sequence"/>
</dbReference>
<evidence type="ECO:0000256" key="1">
    <source>
        <dbReference type="ARBA" id="ARBA00004123"/>
    </source>
</evidence>
<evidence type="ECO:0000256" key="5">
    <source>
        <dbReference type="SAM" id="MobiDB-lite"/>
    </source>
</evidence>
<comment type="caution">
    <text evidence="7">The sequence shown here is derived from an EMBL/GenBank/DDBJ whole genome shotgun (WGS) entry which is preliminary data.</text>
</comment>
<evidence type="ECO:0000256" key="3">
    <source>
        <dbReference type="ARBA" id="ARBA00023163"/>
    </source>
</evidence>
<comment type="subcellular location">
    <subcellularLocation>
        <location evidence="1">Nucleus</location>
    </subcellularLocation>
</comment>
<dbReference type="InterPro" id="IPR011598">
    <property type="entry name" value="bHLH_dom"/>
</dbReference>
<dbReference type="Pfam" id="PF00010">
    <property type="entry name" value="HLH"/>
    <property type="match status" value="1"/>
</dbReference>
<organism evidence="7 8">
    <name type="scientific">Castilleja foliolosa</name>
    <dbReference type="NCBI Taxonomy" id="1961234"/>
    <lineage>
        <taxon>Eukaryota</taxon>
        <taxon>Viridiplantae</taxon>
        <taxon>Streptophyta</taxon>
        <taxon>Embryophyta</taxon>
        <taxon>Tracheophyta</taxon>
        <taxon>Spermatophyta</taxon>
        <taxon>Magnoliopsida</taxon>
        <taxon>eudicotyledons</taxon>
        <taxon>Gunneridae</taxon>
        <taxon>Pentapetalae</taxon>
        <taxon>asterids</taxon>
        <taxon>lamiids</taxon>
        <taxon>Lamiales</taxon>
        <taxon>Orobanchaceae</taxon>
        <taxon>Pedicularideae</taxon>
        <taxon>Castillejinae</taxon>
        <taxon>Castilleja</taxon>
    </lineage>
</organism>
<dbReference type="InterPro" id="IPR044273">
    <property type="entry name" value="PIF3-like"/>
</dbReference>
<keyword evidence="4" id="KW-0539">Nucleus</keyword>
<keyword evidence="3" id="KW-0804">Transcription</keyword>
<evidence type="ECO:0000313" key="7">
    <source>
        <dbReference type="EMBL" id="KAL3620542.1"/>
    </source>
</evidence>
<dbReference type="EMBL" id="JAVIJP010000066">
    <property type="protein sequence ID" value="KAL3620542.1"/>
    <property type="molecule type" value="Genomic_DNA"/>
</dbReference>
<feature type="region of interest" description="Disordered" evidence="5">
    <location>
        <begin position="216"/>
        <end position="304"/>
    </location>
</feature>
<evidence type="ECO:0000256" key="2">
    <source>
        <dbReference type="ARBA" id="ARBA00023015"/>
    </source>
</evidence>
<protein>
    <recommendedName>
        <fullName evidence="6">BHLH domain-containing protein</fullName>
    </recommendedName>
</protein>
<gene>
    <name evidence="7" type="ORF">CASFOL_035454</name>
</gene>
<dbReference type="PANTHER" id="PTHR46807">
    <property type="entry name" value="TRANSCRIPTION FACTOR PIF3"/>
    <property type="match status" value="1"/>
</dbReference>
<feature type="region of interest" description="Disordered" evidence="5">
    <location>
        <begin position="456"/>
        <end position="484"/>
    </location>
</feature>
<dbReference type="SUPFAM" id="SSF47459">
    <property type="entry name" value="HLH, helix-loop-helix DNA-binding domain"/>
    <property type="match status" value="1"/>
</dbReference>
<proteinExistence type="predicted"/>
<name>A0ABD3BTE9_9LAMI</name>
<feature type="compositionally biased region" description="Basic and acidic residues" evidence="5">
    <location>
        <begin position="287"/>
        <end position="304"/>
    </location>
</feature>
<feature type="compositionally biased region" description="Low complexity" evidence="5">
    <location>
        <begin position="216"/>
        <end position="233"/>
    </location>
</feature>
<sequence>MNPDYFQVEDVYSIPTNSRSKKPATGEEGVTELRWENGHVVMQNQRPLKKTDSGGGEGEVVIAAEREARLGGEEHLFMQEDEMGSWLQYPLDDLYADLLYPPTTPPLAAVSTVTQSRVVAPEPARRPPVAPIYARPDNAPRIQNFGHFSRIPGTPRTEPMNQLPVPESTVVESNLTPMVRQLETRVSLANVESGTATTAGTWMTTGDLTRGICEQTLTSSSPGLSPASFSASGEAHQPQKRPEAPPEDRKRKARENDDNEYHSEDAEFEAAEAKKTGDGSTSAKRSRAAEVHNLSERRRRDRINEKMRSLQELIPRCNKSDKASMLDEAIEYVKSLQMQIQMMSMGYPMVPMMYPGMQQYMPAMGLSMGMNRPMVPYHPSMLPTSNPAQMTPRFPMPSPFPMPQAQTPDPRIQTPNANQTDHAVNFSQYQNQPGMPNYVDPYQQFAGMFQGQYPIPQNQAVLHPGSNKPSTSKDIGNLDSQIGN</sequence>
<feature type="compositionally biased region" description="Polar residues" evidence="5">
    <location>
        <begin position="467"/>
        <end position="484"/>
    </location>
</feature>
<accession>A0ABD3BTE9</accession>
<evidence type="ECO:0000259" key="6">
    <source>
        <dbReference type="PROSITE" id="PS50888"/>
    </source>
</evidence>
<dbReference type="GO" id="GO:0005634">
    <property type="term" value="C:nucleus"/>
    <property type="evidence" value="ECO:0007669"/>
    <property type="project" value="UniProtKB-SubCell"/>
</dbReference>
<dbReference type="InterPro" id="IPR036638">
    <property type="entry name" value="HLH_DNA-bd_sf"/>
</dbReference>
<dbReference type="GO" id="GO:0010017">
    <property type="term" value="P:red or far-red light signaling pathway"/>
    <property type="evidence" value="ECO:0007669"/>
    <property type="project" value="UniProtKB-ARBA"/>
</dbReference>
<dbReference type="FunFam" id="4.10.280.10:FF:000004">
    <property type="entry name" value="Basic helix-loop-helix transcription factor"/>
    <property type="match status" value="1"/>
</dbReference>
<dbReference type="SMART" id="SM00353">
    <property type="entry name" value="HLH"/>
    <property type="match status" value="1"/>
</dbReference>
<keyword evidence="2" id="KW-0805">Transcription regulation</keyword>
<dbReference type="PROSITE" id="PS50888">
    <property type="entry name" value="BHLH"/>
    <property type="match status" value="1"/>
</dbReference>
<dbReference type="CDD" id="cd11445">
    <property type="entry name" value="bHLH_AtPIF_like"/>
    <property type="match status" value="1"/>
</dbReference>
<feature type="domain" description="BHLH" evidence="6">
    <location>
        <begin position="287"/>
        <end position="336"/>
    </location>
</feature>
<dbReference type="InterPro" id="IPR047265">
    <property type="entry name" value="PIF1-like_bHLH"/>
</dbReference>